<dbReference type="AlphaFoldDB" id="L0AAP7"/>
<dbReference type="InterPro" id="IPR054039">
    <property type="entry name" value="PH0730-like_N"/>
</dbReference>
<accession>L0AAP7</accession>
<reference evidence="3" key="1">
    <citation type="submission" date="2012-03" db="EMBL/GenBank/DDBJ databases">
        <title>Complete genome of Caldisphaera lagunensis DSM 15908.</title>
        <authorList>
            <person name="Lucas S."/>
            <person name="Copeland A."/>
            <person name="Lapidus A."/>
            <person name="Glavina del Rio T."/>
            <person name="Dalin E."/>
            <person name="Tice H."/>
            <person name="Bruce D."/>
            <person name="Goodwin L."/>
            <person name="Pitluck S."/>
            <person name="Peters L."/>
            <person name="Mikhailova N."/>
            <person name="Teshima H."/>
            <person name="Kyrpides N."/>
            <person name="Mavromatis K."/>
            <person name="Ivanova N."/>
            <person name="Brettin T."/>
            <person name="Detter J.C."/>
            <person name="Han C."/>
            <person name="Larimer F."/>
            <person name="Land M."/>
            <person name="Hauser L."/>
            <person name="Markowitz V."/>
            <person name="Cheng J.-F."/>
            <person name="Hugenholtz P."/>
            <person name="Woyke T."/>
            <person name="Wu D."/>
            <person name="Spring S."/>
            <person name="Schroeder M."/>
            <person name="Brambilla E."/>
            <person name="Klenk H.-P."/>
            <person name="Eisen J.A."/>
        </authorList>
    </citation>
    <scope>NUCLEOTIDE SEQUENCE [LARGE SCALE GENOMIC DNA]</scope>
    <source>
        <strain evidence="3">DSM 15908 / JCM 11604 / IC-154</strain>
    </source>
</reference>
<keyword evidence="3" id="KW-1185">Reference proteome</keyword>
<name>L0AAP7_CALLD</name>
<dbReference type="EMBL" id="CP003378">
    <property type="protein sequence ID" value="AFZ70993.1"/>
    <property type="molecule type" value="Genomic_DNA"/>
</dbReference>
<evidence type="ECO:0000259" key="1">
    <source>
        <dbReference type="Pfam" id="PF22167"/>
    </source>
</evidence>
<dbReference type="InParanoid" id="L0AAP7"/>
<gene>
    <name evidence="2" type="ordered locus">Calag_1279</name>
</gene>
<dbReference type="Pfam" id="PF22167">
    <property type="entry name" value="PH0730-like_N"/>
    <property type="match status" value="1"/>
</dbReference>
<dbReference type="HOGENOM" id="CLU_1313073_0_0_2"/>
<dbReference type="InterPro" id="IPR036390">
    <property type="entry name" value="WH_DNA-bd_sf"/>
</dbReference>
<dbReference type="eggNOG" id="arCOG02103">
    <property type="taxonomic scope" value="Archaea"/>
</dbReference>
<dbReference type="SUPFAM" id="SSF46785">
    <property type="entry name" value="Winged helix' DNA-binding domain"/>
    <property type="match status" value="1"/>
</dbReference>
<evidence type="ECO:0000313" key="2">
    <source>
        <dbReference type="EMBL" id="AFZ70993.1"/>
    </source>
</evidence>
<organism evidence="2 3">
    <name type="scientific">Caldisphaera lagunensis (strain DSM 15908 / JCM 11604 / ANMR 0165 / IC-154)</name>
    <dbReference type="NCBI Taxonomy" id="1056495"/>
    <lineage>
        <taxon>Archaea</taxon>
        <taxon>Thermoproteota</taxon>
        <taxon>Thermoprotei</taxon>
        <taxon>Acidilobales</taxon>
        <taxon>Caldisphaeraceae</taxon>
        <taxon>Caldisphaera</taxon>
    </lineage>
</organism>
<dbReference type="Gene3D" id="1.10.10.10">
    <property type="entry name" value="Winged helix-like DNA-binding domain superfamily/Winged helix DNA-binding domain"/>
    <property type="match status" value="1"/>
</dbReference>
<dbReference type="InterPro" id="IPR036388">
    <property type="entry name" value="WH-like_DNA-bd_sf"/>
</dbReference>
<protein>
    <recommendedName>
        <fullName evidence="1">PH0730-like N-terminal domain-containing protein</fullName>
    </recommendedName>
</protein>
<proteinExistence type="predicted"/>
<feature type="domain" description="PH0730-like N-terminal" evidence="1">
    <location>
        <begin position="34"/>
        <end position="87"/>
    </location>
</feature>
<sequence length="209" mass="23936">MYCQQEDCEVINLIINIITPKKGGVPGFNAYHVIETLKFLKNKDAGRPFLSKYLNLGEASVKTMLKRLKENNLIIQIGKHNKLTKNGEMVLKFFESKLNIFESKLNIEGLEDCLILVLEMNPPKDLTSIYKIRDQIISSSCKIAVVGFIDNKNLGFPGLPDYLQNELINCSKKYSYIVNRGVNIITPRYCMQSLYSFYINIMSQCCLFK</sequence>
<dbReference type="KEGG" id="clg:Calag_1279"/>
<dbReference type="STRING" id="1056495.Calag_1279"/>
<evidence type="ECO:0000313" key="3">
    <source>
        <dbReference type="Proteomes" id="UP000010469"/>
    </source>
</evidence>
<dbReference type="Proteomes" id="UP000010469">
    <property type="component" value="Chromosome"/>
</dbReference>